<dbReference type="Pfam" id="PF00440">
    <property type="entry name" value="TetR_N"/>
    <property type="match status" value="1"/>
</dbReference>
<evidence type="ECO:0000313" key="6">
    <source>
        <dbReference type="Proteomes" id="UP000180057"/>
    </source>
</evidence>
<sequence>MSQSDSFRELLLLDVSNEVKYSEKQLKILEAAIETFSEKGYAATSTSEIAKRAGVAEGTIFRHYHTKKELLIAIVSPLMTKLVGPHMAKDFAKNIFEVEYKSFKDFIRNLALNRYEFVKKHSLVVRILLQEISLHDELKEPYMKLFQDHIYEKFKNKIIEFQDKGEVVPLPPDTIIRLIITTIVGTLVSMFVLLPEKQWDYELEMNSTIQLLVNGLIVK</sequence>
<dbReference type="Proteomes" id="UP000180057">
    <property type="component" value="Unassembled WGS sequence"/>
</dbReference>
<organism evidence="5 6">
    <name type="scientific">Anaerobacillus alkalidiazotrophicus</name>
    <dbReference type="NCBI Taxonomy" id="472963"/>
    <lineage>
        <taxon>Bacteria</taxon>
        <taxon>Bacillati</taxon>
        <taxon>Bacillota</taxon>
        <taxon>Bacilli</taxon>
        <taxon>Bacillales</taxon>
        <taxon>Bacillaceae</taxon>
        <taxon>Anaerobacillus</taxon>
    </lineage>
</organism>
<dbReference type="PANTHER" id="PTHR43479:SF11">
    <property type="entry name" value="ACREF_ENVCD OPERON REPRESSOR-RELATED"/>
    <property type="match status" value="1"/>
</dbReference>
<dbReference type="SUPFAM" id="SSF48498">
    <property type="entry name" value="Tetracyclin repressor-like, C-terminal domain"/>
    <property type="match status" value="1"/>
</dbReference>
<protein>
    <submittedName>
        <fullName evidence="5">TetR family transcriptional regulator</fullName>
    </submittedName>
</protein>
<keyword evidence="1" id="KW-0678">Repressor</keyword>
<dbReference type="OrthoDB" id="9780824at2"/>
<keyword evidence="6" id="KW-1185">Reference proteome</keyword>
<accession>A0A1S2MA30</accession>
<evidence type="ECO:0000256" key="3">
    <source>
        <dbReference type="PROSITE-ProRule" id="PRU00335"/>
    </source>
</evidence>
<dbReference type="PRINTS" id="PR00455">
    <property type="entry name" value="HTHTETR"/>
</dbReference>
<feature type="domain" description="HTH tetR-type" evidence="4">
    <location>
        <begin position="22"/>
        <end position="82"/>
    </location>
</feature>
<dbReference type="Gene3D" id="1.10.357.10">
    <property type="entry name" value="Tetracycline Repressor, domain 2"/>
    <property type="match status" value="1"/>
</dbReference>
<dbReference type="AlphaFoldDB" id="A0A1S2MA30"/>
<reference evidence="5 6" key="1">
    <citation type="submission" date="2016-10" db="EMBL/GenBank/DDBJ databases">
        <title>Draft genome sequences of four alkaliphilic bacteria belonging to the Anaerobacillus genus.</title>
        <authorList>
            <person name="Bassil N.M."/>
            <person name="Lloyd J.R."/>
        </authorList>
    </citation>
    <scope>NUCLEOTIDE SEQUENCE [LARGE SCALE GENOMIC DNA]</scope>
    <source>
        <strain evidence="5 6">DSM 22531</strain>
    </source>
</reference>
<name>A0A1S2MA30_9BACI</name>
<dbReference type="RefSeq" id="WP_071388070.1">
    <property type="nucleotide sequence ID" value="NZ_MLQS01000001.1"/>
</dbReference>
<dbReference type="InterPro" id="IPR050624">
    <property type="entry name" value="HTH-type_Tx_Regulator"/>
</dbReference>
<dbReference type="PANTHER" id="PTHR43479">
    <property type="entry name" value="ACREF/ENVCD OPERON REPRESSOR-RELATED"/>
    <property type="match status" value="1"/>
</dbReference>
<evidence type="ECO:0000259" key="4">
    <source>
        <dbReference type="PROSITE" id="PS50977"/>
    </source>
</evidence>
<evidence type="ECO:0000313" key="5">
    <source>
        <dbReference type="EMBL" id="OIJ21456.1"/>
    </source>
</evidence>
<dbReference type="SUPFAM" id="SSF46689">
    <property type="entry name" value="Homeodomain-like"/>
    <property type="match status" value="1"/>
</dbReference>
<proteinExistence type="predicted"/>
<feature type="DNA-binding region" description="H-T-H motif" evidence="3">
    <location>
        <begin position="45"/>
        <end position="64"/>
    </location>
</feature>
<comment type="caution">
    <text evidence="5">The sequence shown here is derived from an EMBL/GenBank/DDBJ whole genome shotgun (WGS) entry which is preliminary data.</text>
</comment>
<dbReference type="GO" id="GO:0003677">
    <property type="term" value="F:DNA binding"/>
    <property type="evidence" value="ECO:0007669"/>
    <property type="project" value="UniProtKB-UniRule"/>
</dbReference>
<evidence type="ECO:0000256" key="2">
    <source>
        <dbReference type="ARBA" id="ARBA00023125"/>
    </source>
</evidence>
<dbReference type="STRING" id="472963.BKP45_01400"/>
<gene>
    <name evidence="5" type="ORF">BKP45_01400</name>
</gene>
<dbReference type="InterPro" id="IPR036271">
    <property type="entry name" value="Tet_transcr_reg_TetR-rel_C_sf"/>
</dbReference>
<keyword evidence="2 3" id="KW-0238">DNA-binding</keyword>
<dbReference type="InterPro" id="IPR009057">
    <property type="entry name" value="Homeodomain-like_sf"/>
</dbReference>
<dbReference type="EMBL" id="MLQS01000001">
    <property type="protein sequence ID" value="OIJ21456.1"/>
    <property type="molecule type" value="Genomic_DNA"/>
</dbReference>
<dbReference type="PROSITE" id="PS50977">
    <property type="entry name" value="HTH_TETR_2"/>
    <property type="match status" value="1"/>
</dbReference>
<evidence type="ECO:0000256" key="1">
    <source>
        <dbReference type="ARBA" id="ARBA00022491"/>
    </source>
</evidence>
<dbReference type="InterPro" id="IPR001647">
    <property type="entry name" value="HTH_TetR"/>
</dbReference>